<accession>A0ABT7WBH3</accession>
<keyword evidence="1" id="KW-1133">Transmembrane helix</keyword>
<dbReference type="InterPro" id="IPR045749">
    <property type="entry name" value="DUF6090"/>
</dbReference>
<organism evidence="2 3">
    <name type="scientific">Robiginitalea aurantiaca</name>
    <dbReference type="NCBI Taxonomy" id="3056915"/>
    <lineage>
        <taxon>Bacteria</taxon>
        <taxon>Pseudomonadati</taxon>
        <taxon>Bacteroidota</taxon>
        <taxon>Flavobacteriia</taxon>
        <taxon>Flavobacteriales</taxon>
        <taxon>Flavobacteriaceae</taxon>
        <taxon>Robiginitalea</taxon>
    </lineage>
</organism>
<evidence type="ECO:0000256" key="1">
    <source>
        <dbReference type="SAM" id="Phobius"/>
    </source>
</evidence>
<keyword evidence="1" id="KW-0472">Membrane</keyword>
<keyword evidence="1" id="KW-0812">Transmembrane</keyword>
<dbReference type="Pfam" id="PF19578">
    <property type="entry name" value="DUF6090"/>
    <property type="match status" value="1"/>
</dbReference>
<evidence type="ECO:0000313" key="2">
    <source>
        <dbReference type="EMBL" id="MDM9630270.1"/>
    </source>
</evidence>
<dbReference type="Proteomes" id="UP001174839">
    <property type="component" value="Unassembled WGS sequence"/>
</dbReference>
<comment type="caution">
    <text evidence="2">The sequence shown here is derived from an EMBL/GenBank/DDBJ whole genome shotgun (WGS) entry which is preliminary data.</text>
</comment>
<name>A0ABT7WBH3_9FLAO</name>
<keyword evidence="3" id="KW-1185">Reference proteome</keyword>
<gene>
    <name evidence="2" type="ORF">QU605_02230</name>
</gene>
<dbReference type="EMBL" id="JAUDUY010000001">
    <property type="protein sequence ID" value="MDM9630270.1"/>
    <property type="molecule type" value="Genomic_DNA"/>
</dbReference>
<reference evidence="2" key="1">
    <citation type="submission" date="2023-06" db="EMBL/GenBank/DDBJ databases">
        <title>Robiginitalea aurantiacus sp. nov. and Algoriphagus sediminis sp. nov., isolated from coastal sediment.</title>
        <authorList>
            <person name="Zhou Z.Y."/>
            <person name="An J."/>
            <person name="Jia Y.W."/>
            <person name="Du Z.J."/>
        </authorList>
    </citation>
    <scope>NUCLEOTIDE SEQUENCE</scope>
    <source>
        <strain evidence="2">M39</strain>
    </source>
</reference>
<evidence type="ECO:0000313" key="3">
    <source>
        <dbReference type="Proteomes" id="UP001174839"/>
    </source>
</evidence>
<sequence length="250" mass="28867">MIRFFRQIRQSLLSDHKFSKYVLYAVGEILLVVIGILIALWVNDWNEGRKDQDKRTALLASLSVEFNANLKQLDSVMYYNSRVIEAANKIVTLRPDQAIPPVYDTLREWVANTTWLWTYNPQNGALRSGISSGDVHLIKNDSLINLLFSWEDVVADAGENEKRHIEVQLRAGSIVNPYVRSLSSSGLSYYDLPESDFPSDFHGLMLDPLFEDYIAEVYIHTFDAQDELKLVRQQNVKIIQILERELNRFK</sequence>
<proteinExistence type="predicted"/>
<protein>
    <submittedName>
        <fullName evidence="2">DUF6090 family protein</fullName>
    </submittedName>
</protein>
<feature type="transmembrane region" description="Helical" evidence="1">
    <location>
        <begin position="21"/>
        <end position="42"/>
    </location>
</feature>
<dbReference type="RefSeq" id="WP_289723629.1">
    <property type="nucleotide sequence ID" value="NZ_JAUDUY010000001.1"/>
</dbReference>